<feature type="transmembrane region" description="Helical" evidence="1">
    <location>
        <begin position="46"/>
        <end position="67"/>
    </location>
</feature>
<keyword evidence="1" id="KW-0472">Membrane</keyword>
<dbReference type="SUPFAM" id="SSF103473">
    <property type="entry name" value="MFS general substrate transporter"/>
    <property type="match status" value="1"/>
</dbReference>
<dbReference type="OrthoDB" id="9797953at2"/>
<dbReference type="Gene3D" id="1.20.1250.20">
    <property type="entry name" value="MFS general substrate transporter like domains"/>
    <property type="match status" value="2"/>
</dbReference>
<dbReference type="PANTHER" id="PTHR23537">
    <property type="match status" value="1"/>
</dbReference>
<feature type="transmembrane region" description="Helical" evidence="1">
    <location>
        <begin position="7"/>
        <end position="26"/>
    </location>
</feature>
<name>A0A238D2J1_THIDL</name>
<gene>
    <name evidence="2" type="ORF">THIARS_60184</name>
</gene>
<feature type="transmembrane region" description="Helical" evidence="1">
    <location>
        <begin position="72"/>
        <end position="91"/>
    </location>
</feature>
<sequence>MNTPLRNALTGMTVLAIGIGIGRFLLTPLLPIMQADAGLSLVGGGWLASVNNIGYLAGALLCTVVALPQRQVLRWGLVAIALSTAGMGLAHGMVPWLAWRLLAGVAAAVLMVHGIAWSMRRVSAPVAHPLLEALVFTGPGVGIVASGVVVAGLQPLRVGSAASWIGFGLACAGVMALLWRTLGHAPEATSAQADAASPAQPMGPAWALIAAYGLFGFGYVIPATFLPVIAGEHLHLPALREWFWPLYGAATVVLTLLLPRLLRHIDNRSVLAGAFVAMIAGTTLILVWPSILGLALATVLTGSMLMPIPMVVMREARLLMPHDHTRLVAALTAAFGVGQIVGPLTAAWLAARQHSFDAPLLLAALALLVAATLALVRTRGARIPTARSVGE</sequence>
<keyword evidence="1" id="KW-0812">Transmembrane</keyword>
<protein>
    <submittedName>
        <fullName evidence="2">Major facilitator superfamily MFS_1</fullName>
    </submittedName>
</protein>
<feature type="transmembrane region" description="Helical" evidence="1">
    <location>
        <begin position="97"/>
        <end position="118"/>
    </location>
</feature>
<feature type="transmembrane region" description="Helical" evidence="1">
    <location>
        <begin position="205"/>
        <end position="230"/>
    </location>
</feature>
<proteinExistence type="predicted"/>
<reference evidence="2 3" key="1">
    <citation type="submission" date="2016-06" db="EMBL/GenBank/DDBJ databases">
        <authorList>
            <person name="Kjaerup R.B."/>
            <person name="Dalgaard T.S."/>
            <person name="Juul-Madsen H.R."/>
        </authorList>
    </citation>
    <scope>NUCLEOTIDE SEQUENCE [LARGE SCALE GENOMIC DNA]</scope>
    <source>
        <strain evidence="2 3">DSM 16361</strain>
    </source>
</reference>
<feature type="transmembrane region" description="Helical" evidence="1">
    <location>
        <begin position="242"/>
        <end position="262"/>
    </location>
</feature>
<dbReference type="Proteomes" id="UP000214566">
    <property type="component" value="Unassembled WGS sequence"/>
</dbReference>
<dbReference type="RefSeq" id="WP_013123620.1">
    <property type="nucleotide sequence ID" value="NZ_LT592170.1"/>
</dbReference>
<dbReference type="AlphaFoldDB" id="A0A238D2J1"/>
<keyword evidence="1" id="KW-1133">Transmembrane helix</keyword>
<evidence type="ECO:0000256" key="1">
    <source>
        <dbReference type="SAM" id="Phobius"/>
    </source>
</evidence>
<dbReference type="InterPro" id="IPR036259">
    <property type="entry name" value="MFS_trans_sf"/>
</dbReference>
<dbReference type="GO" id="GO:0005886">
    <property type="term" value="C:plasma membrane"/>
    <property type="evidence" value="ECO:0007669"/>
    <property type="project" value="TreeGrafter"/>
</dbReference>
<feature type="transmembrane region" description="Helical" evidence="1">
    <location>
        <begin position="269"/>
        <end position="288"/>
    </location>
</feature>
<evidence type="ECO:0000313" key="2">
    <source>
        <dbReference type="EMBL" id="SBP87471.1"/>
    </source>
</evidence>
<dbReference type="PANTHER" id="PTHR23537:SF1">
    <property type="entry name" value="SUGAR TRANSPORTER"/>
    <property type="match status" value="1"/>
</dbReference>
<feature type="transmembrane region" description="Helical" evidence="1">
    <location>
        <begin position="356"/>
        <end position="376"/>
    </location>
</feature>
<evidence type="ECO:0000313" key="3">
    <source>
        <dbReference type="Proteomes" id="UP000214566"/>
    </source>
</evidence>
<feature type="transmembrane region" description="Helical" evidence="1">
    <location>
        <begin position="325"/>
        <end position="350"/>
    </location>
</feature>
<feature type="transmembrane region" description="Helical" evidence="1">
    <location>
        <begin position="130"/>
        <end position="153"/>
    </location>
</feature>
<accession>A0A238D2J1</accession>
<feature type="transmembrane region" description="Helical" evidence="1">
    <location>
        <begin position="294"/>
        <end position="313"/>
    </location>
</feature>
<feature type="transmembrane region" description="Helical" evidence="1">
    <location>
        <begin position="159"/>
        <end position="179"/>
    </location>
</feature>
<keyword evidence="3" id="KW-1185">Reference proteome</keyword>
<organism evidence="2 3">
    <name type="scientific">Thiomonas delicata</name>
    <name type="common">Thiomonas cuprina</name>
    <dbReference type="NCBI Taxonomy" id="364030"/>
    <lineage>
        <taxon>Bacteria</taxon>
        <taxon>Pseudomonadati</taxon>
        <taxon>Pseudomonadota</taxon>
        <taxon>Betaproteobacteria</taxon>
        <taxon>Burkholderiales</taxon>
        <taxon>Thiomonas</taxon>
    </lineage>
</organism>
<dbReference type="Pfam" id="PF06779">
    <property type="entry name" value="MFS_4"/>
    <property type="match status" value="1"/>
</dbReference>
<dbReference type="EMBL" id="FLMQ01000055">
    <property type="protein sequence ID" value="SBP87471.1"/>
    <property type="molecule type" value="Genomic_DNA"/>
</dbReference>
<dbReference type="InterPro" id="IPR010645">
    <property type="entry name" value="MFS_4"/>
</dbReference>